<keyword evidence="1" id="KW-1133">Transmembrane helix</keyword>
<keyword evidence="1" id="KW-0812">Transmembrane</keyword>
<dbReference type="Gene3D" id="1.25.40.10">
    <property type="entry name" value="Tetratricopeptide repeat domain"/>
    <property type="match status" value="1"/>
</dbReference>
<dbReference type="EMBL" id="LRDH01000128">
    <property type="protein sequence ID" value="PPV13097.1"/>
    <property type="molecule type" value="Genomic_DNA"/>
</dbReference>
<keyword evidence="1" id="KW-0472">Membrane</keyword>
<name>A0A2S7F7P4_CLOBU</name>
<dbReference type="SUPFAM" id="SSF48452">
    <property type="entry name" value="TPR-like"/>
    <property type="match status" value="1"/>
</dbReference>
<dbReference type="Proteomes" id="UP000238081">
    <property type="component" value="Unassembled WGS sequence"/>
</dbReference>
<gene>
    <name evidence="2" type="ORF">AWN73_17395</name>
</gene>
<sequence>MLEDEKTRVEDSEENFEENVNYSEGICKRCGQRYIDDSESRYSILCTECRENQMKYPIPKMFLLLGIGLSVLVIIALVQFPKSFKDYAVYKTAEEKANNGYANETLLSLEGIIGKHPETTDIAVTAVDIAMENGKYAYAGYLLDTYLIGKKVSDTVYYRLDGYLNKIDSIYNVYDEYENIISNIDANLSEDQAVLQAKSDVSKLLYDGKYNKAVVYNYLALLTDDDDEHKGYLKKSIEEDSKVLETQVELANAYRREGNSDEAKSMLDKVLIKERNNIGAKRGLAILNMLEGNYSDGVELARFAYEKSKEYPYVYETLAIALYFDGQVEESNKIIEEFKVAGNELEEDTKMLLSGQLTLNQYYQG</sequence>
<organism evidence="2 3">
    <name type="scientific">Clostridium butyricum</name>
    <dbReference type="NCBI Taxonomy" id="1492"/>
    <lineage>
        <taxon>Bacteria</taxon>
        <taxon>Bacillati</taxon>
        <taxon>Bacillota</taxon>
        <taxon>Clostridia</taxon>
        <taxon>Eubacteriales</taxon>
        <taxon>Clostridiaceae</taxon>
        <taxon>Clostridium</taxon>
    </lineage>
</organism>
<dbReference type="AlphaFoldDB" id="A0A2S7F7P4"/>
<evidence type="ECO:0000313" key="2">
    <source>
        <dbReference type="EMBL" id="PPV13097.1"/>
    </source>
</evidence>
<evidence type="ECO:0000313" key="3">
    <source>
        <dbReference type="Proteomes" id="UP000238081"/>
    </source>
</evidence>
<accession>A0A2S7F7P4</accession>
<comment type="caution">
    <text evidence="2">The sequence shown here is derived from an EMBL/GenBank/DDBJ whole genome shotgun (WGS) entry which is preliminary data.</text>
</comment>
<feature type="transmembrane region" description="Helical" evidence="1">
    <location>
        <begin position="61"/>
        <end position="80"/>
    </location>
</feature>
<proteinExistence type="predicted"/>
<dbReference type="RefSeq" id="WP_043662639.1">
    <property type="nucleotide sequence ID" value="NZ_JSEG01000004.1"/>
</dbReference>
<dbReference type="InterPro" id="IPR011990">
    <property type="entry name" value="TPR-like_helical_dom_sf"/>
</dbReference>
<protein>
    <submittedName>
        <fullName evidence="2">Uncharacterized protein</fullName>
    </submittedName>
</protein>
<reference evidence="2 3" key="1">
    <citation type="submission" date="2016-01" db="EMBL/GenBank/DDBJ databases">
        <title>Characterization of the Clostridium difficile lineages that are prevalent in Hong Kong and China.</title>
        <authorList>
            <person name="Kwok J.S.-L."/>
            <person name="Lam W.-Y."/>
            <person name="Ip M."/>
            <person name="Chan T.-F."/>
            <person name="Hawkey P.M."/>
            <person name="Tsui S.K.-W."/>
        </authorList>
    </citation>
    <scope>NUCLEOTIDE SEQUENCE [LARGE SCALE GENOMIC DNA]</scope>
    <source>
        <strain evidence="2 3">300064</strain>
    </source>
</reference>
<evidence type="ECO:0000256" key="1">
    <source>
        <dbReference type="SAM" id="Phobius"/>
    </source>
</evidence>